<accession>A0A2U1FL61</accession>
<organism evidence="2 3">
    <name type="scientific">Actinomycetospora cinnamomea</name>
    <dbReference type="NCBI Taxonomy" id="663609"/>
    <lineage>
        <taxon>Bacteria</taxon>
        <taxon>Bacillati</taxon>
        <taxon>Actinomycetota</taxon>
        <taxon>Actinomycetes</taxon>
        <taxon>Pseudonocardiales</taxon>
        <taxon>Pseudonocardiaceae</taxon>
        <taxon>Actinomycetospora</taxon>
    </lineage>
</organism>
<evidence type="ECO:0000313" key="3">
    <source>
        <dbReference type="Proteomes" id="UP000245639"/>
    </source>
</evidence>
<comment type="caution">
    <text evidence="2">The sequence shown here is derived from an EMBL/GenBank/DDBJ whole genome shotgun (WGS) entry which is preliminary data.</text>
</comment>
<gene>
    <name evidence="2" type="ORF">C8D89_10269</name>
</gene>
<keyword evidence="3" id="KW-1185">Reference proteome</keyword>
<feature type="region of interest" description="Disordered" evidence="1">
    <location>
        <begin position="1"/>
        <end position="41"/>
    </location>
</feature>
<dbReference type="Proteomes" id="UP000245639">
    <property type="component" value="Unassembled WGS sequence"/>
</dbReference>
<evidence type="ECO:0000313" key="2">
    <source>
        <dbReference type="EMBL" id="PVZ12921.1"/>
    </source>
</evidence>
<reference evidence="2 3" key="1">
    <citation type="submission" date="2018-04" db="EMBL/GenBank/DDBJ databases">
        <title>Genomic Encyclopedia of Type Strains, Phase IV (KMG-IV): sequencing the most valuable type-strain genomes for metagenomic binning, comparative biology and taxonomic classification.</title>
        <authorList>
            <person name="Goeker M."/>
        </authorList>
    </citation>
    <scope>NUCLEOTIDE SEQUENCE [LARGE SCALE GENOMIC DNA]</scope>
    <source>
        <strain evidence="2 3">DSM 45771</strain>
    </source>
</reference>
<feature type="compositionally biased region" description="Low complexity" evidence="1">
    <location>
        <begin position="203"/>
        <end position="216"/>
    </location>
</feature>
<name>A0A2U1FL61_9PSEU</name>
<feature type="region of interest" description="Disordered" evidence="1">
    <location>
        <begin position="203"/>
        <end position="371"/>
    </location>
</feature>
<feature type="compositionally biased region" description="Basic and acidic residues" evidence="1">
    <location>
        <begin position="321"/>
        <end position="371"/>
    </location>
</feature>
<feature type="compositionally biased region" description="Basic and acidic residues" evidence="1">
    <location>
        <begin position="248"/>
        <end position="311"/>
    </location>
</feature>
<sequence length="371" mass="40488">MDHSVPTRATGANHDRRGVRMPPAQDAPAEADTPGADEELPTSLEDAADLLYGVGREEFIPYRDALVKQVRQAGDRELAGEIGGLRKPSVAAWVANRLAREFPDEIGALEELGSSLREAQEKLEGDALRQLSRQRHGLINALVERGRRIAREESVRLGDPAVRELERTIGAALADPTAARALAGGQLAGGMEAGAGLGDGGVSAALGGPASGARPARPAHPARPTQRRPDRRPSRPSAPAREDAEEQDDRHAREQEEREQEERERAERERREREERERAEQAAREARARADEAAEAARRAGEDADAAHAEAEEADATVSDLRARLEAAEDARRGAWDRADTAARERDTRRREADRAREDADSAERHAHSFP</sequence>
<protein>
    <submittedName>
        <fullName evidence="2">Uncharacterized protein</fullName>
    </submittedName>
</protein>
<evidence type="ECO:0000256" key="1">
    <source>
        <dbReference type="SAM" id="MobiDB-lite"/>
    </source>
</evidence>
<dbReference type="EMBL" id="QEKW01000002">
    <property type="protein sequence ID" value="PVZ12921.1"/>
    <property type="molecule type" value="Genomic_DNA"/>
</dbReference>
<proteinExistence type="predicted"/>
<dbReference type="AlphaFoldDB" id="A0A2U1FL61"/>